<feature type="binding site" evidence="13">
    <location>
        <begin position="15"/>
        <end position="17"/>
    </location>
    <ligand>
        <name>substrate</name>
    </ligand>
</feature>
<feature type="binding site" evidence="13">
    <location>
        <position position="291"/>
    </location>
    <ligand>
        <name>K(+)</name>
        <dbReference type="ChEBI" id="CHEBI:29103"/>
    </ligand>
</feature>
<keyword evidence="10 13" id="KW-0460">Magnesium</keyword>
<evidence type="ECO:0000256" key="4">
    <source>
        <dbReference type="ARBA" id="ARBA00022490"/>
    </source>
</evidence>
<dbReference type="InterPro" id="IPR002173">
    <property type="entry name" value="Carboh/pur_kinase_PfkB_CS"/>
</dbReference>
<name>A0A2X3FN02_KLEPN</name>
<evidence type="ECO:0000256" key="11">
    <source>
        <dbReference type="ARBA" id="ARBA00022958"/>
    </source>
</evidence>
<dbReference type="InterPro" id="IPR011611">
    <property type="entry name" value="PfkB_dom"/>
</dbReference>
<dbReference type="AlphaFoldDB" id="A0A2X3FN02"/>
<dbReference type="InterPro" id="IPR029056">
    <property type="entry name" value="Ribokinase-like"/>
</dbReference>
<comment type="subcellular location">
    <subcellularLocation>
        <location evidence="13">Cytoplasm</location>
    </subcellularLocation>
</comment>
<comment type="activity regulation">
    <text evidence="13">Activated by a monovalent cation that binds near, but not in, the active site. The most likely occupant of the site in vivo is potassium. Ion binding induces a conformational change that may alter substrate affinity.</text>
</comment>
<evidence type="ECO:0000256" key="7">
    <source>
        <dbReference type="ARBA" id="ARBA00022741"/>
    </source>
</evidence>
<feature type="binding site" evidence="13">
    <location>
        <position position="295"/>
    </location>
    <ligand>
        <name>K(+)</name>
        <dbReference type="ChEBI" id="CHEBI:29103"/>
    </ligand>
</feature>
<dbReference type="GO" id="GO:0005829">
    <property type="term" value="C:cytosol"/>
    <property type="evidence" value="ECO:0007669"/>
    <property type="project" value="TreeGrafter"/>
</dbReference>
<keyword evidence="9 13" id="KW-0067">ATP-binding</keyword>
<evidence type="ECO:0000256" key="9">
    <source>
        <dbReference type="ARBA" id="ARBA00022840"/>
    </source>
</evidence>
<evidence type="ECO:0000313" key="16">
    <source>
        <dbReference type="Proteomes" id="UP000251721"/>
    </source>
</evidence>
<feature type="binding site" evidence="13">
    <location>
        <position position="144"/>
    </location>
    <ligand>
        <name>substrate</name>
    </ligand>
</feature>
<reference evidence="15 16" key="1">
    <citation type="submission" date="2018-06" db="EMBL/GenBank/DDBJ databases">
        <authorList>
            <consortium name="Pathogen Informatics"/>
            <person name="Doyle S."/>
        </authorList>
    </citation>
    <scope>NUCLEOTIDE SEQUENCE [LARGE SCALE GENOMIC DNA]</scope>
    <source>
        <strain evidence="15 16">NCTC13465</strain>
    </source>
</reference>
<proteinExistence type="inferred from homology"/>
<dbReference type="NCBIfam" id="TIGR02152">
    <property type="entry name" value="D_ribokin_bact"/>
    <property type="match status" value="1"/>
</dbReference>
<feature type="binding site" evidence="13">
    <location>
        <begin position="255"/>
        <end position="256"/>
    </location>
    <ligand>
        <name>ATP</name>
        <dbReference type="ChEBI" id="CHEBI:30616"/>
    </ligand>
</feature>
<feature type="binding site" evidence="13">
    <location>
        <position position="289"/>
    </location>
    <ligand>
        <name>K(+)</name>
        <dbReference type="ChEBI" id="CHEBI:29103"/>
    </ligand>
</feature>
<feature type="domain" description="Carbohydrate kinase PfkB" evidence="14">
    <location>
        <begin position="7"/>
        <end position="298"/>
    </location>
</feature>
<dbReference type="CDD" id="cd01174">
    <property type="entry name" value="ribokinase"/>
    <property type="match status" value="1"/>
</dbReference>
<feature type="binding site" evidence="13">
    <location>
        <position position="188"/>
    </location>
    <ligand>
        <name>ATP</name>
        <dbReference type="ChEBI" id="CHEBI:30616"/>
    </ligand>
</feature>
<dbReference type="PROSITE" id="PS00584">
    <property type="entry name" value="PFKB_KINASES_2"/>
    <property type="match status" value="1"/>
</dbReference>
<feature type="binding site" evidence="13">
    <location>
        <begin position="43"/>
        <end position="47"/>
    </location>
    <ligand>
        <name>substrate</name>
    </ligand>
</feature>
<keyword evidence="11 13" id="KW-0630">Potassium</keyword>
<feature type="binding site" evidence="13">
    <location>
        <position position="256"/>
    </location>
    <ligand>
        <name>substrate</name>
    </ligand>
</feature>
<comment type="subunit">
    <text evidence="13">Homodimer.</text>
</comment>
<organism evidence="15 16">
    <name type="scientific">Klebsiella pneumoniae</name>
    <dbReference type="NCBI Taxonomy" id="573"/>
    <lineage>
        <taxon>Bacteria</taxon>
        <taxon>Pseudomonadati</taxon>
        <taxon>Pseudomonadota</taxon>
        <taxon>Gammaproteobacteria</taxon>
        <taxon>Enterobacterales</taxon>
        <taxon>Enterobacteriaceae</taxon>
        <taxon>Klebsiella/Raoultella group</taxon>
        <taxon>Klebsiella</taxon>
        <taxon>Klebsiella pneumoniae complex</taxon>
    </lineage>
</organism>
<feature type="binding site" evidence="13">
    <location>
        <position position="252"/>
    </location>
    <ligand>
        <name>K(+)</name>
        <dbReference type="ChEBI" id="CHEBI:29103"/>
    </ligand>
</feature>
<sequence>MMKTAGKLVVLGSINADHILNLDAFPTPGETVTGHHYQVAFGGKGANQAVAAGRSGADIAFIACTGDDDIGERIRRQLASDKIDVAPVRAVAREATGVALIFVNAEGENVIGIHAGANAALSVSQVEAEKERIASAQALLMQLESPLESVIAAAKIAHHHHTTVVLNPAPARELPDELLALVDIITPNETEAEKLTGIRVESDEDAAKAANVLHAKGIGTVMITLGSRGVWLSAEGESRRIPGFRVQAIDTIAAGDTFNGALVTALLEGTALPEAIRFAHAAAAIAVTRKGAQPSVPWRTEIDEFLAQQGVMLGYDERCGPHRGRFHIDGVTRHQ</sequence>
<gene>
    <name evidence="15" type="primary">rbsK_4</name>
    <name evidence="13" type="synonym">rbsK</name>
    <name evidence="15" type="ORF">NCTC13465_05548</name>
</gene>
<dbReference type="InterPro" id="IPR002139">
    <property type="entry name" value="Ribo/fructo_kinase"/>
</dbReference>
<keyword evidence="6 13" id="KW-0479">Metal-binding</keyword>
<feature type="binding site" evidence="13">
    <location>
        <position position="250"/>
    </location>
    <ligand>
        <name>K(+)</name>
        <dbReference type="ChEBI" id="CHEBI:29103"/>
    </ligand>
</feature>
<feature type="active site" description="Proton acceptor" evidence="13">
    <location>
        <position position="256"/>
    </location>
</feature>
<evidence type="ECO:0000259" key="14">
    <source>
        <dbReference type="Pfam" id="PF00294"/>
    </source>
</evidence>
<dbReference type="FunFam" id="3.40.1190.20:FF:000012">
    <property type="entry name" value="Ribokinase"/>
    <property type="match status" value="1"/>
</dbReference>
<comment type="function">
    <text evidence="13">Catalyzes the phosphorylation of ribose at O-5 in a reaction requiring ATP and magnesium. The resulting D-ribose-5-phosphate can then be used either for sythesis of nucleotides, histidine, and tryptophan, or as a component of the pentose phosphate pathway.</text>
</comment>
<dbReference type="GO" id="GO:0046872">
    <property type="term" value="F:metal ion binding"/>
    <property type="evidence" value="ECO:0007669"/>
    <property type="project" value="UniProtKB-KW"/>
</dbReference>
<dbReference type="Pfam" id="PF00294">
    <property type="entry name" value="PfkB"/>
    <property type="match status" value="1"/>
</dbReference>
<feature type="binding site" evidence="13">
    <location>
        <begin position="224"/>
        <end position="229"/>
    </location>
    <ligand>
        <name>ATP</name>
        <dbReference type="ChEBI" id="CHEBI:30616"/>
    </ligand>
</feature>
<feature type="binding site" evidence="13">
    <location>
        <position position="280"/>
    </location>
    <ligand>
        <name>ATP</name>
        <dbReference type="ChEBI" id="CHEBI:30616"/>
    </ligand>
</feature>
<dbReference type="GO" id="GO:0005524">
    <property type="term" value="F:ATP binding"/>
    <property type="evidence" value="ECO:0007669"/>
    <property type="project" value="UniProtKB-UniRule"/>
</dbReference>
<evidence type="ECO:0000256" key="1">
    <source>
        <dbReference type="ARBA" id="ARBA00005380"/>
    </source>
</evidence>
<evidence type="ECO:0000313" key="15">
    <source>
        <dbReference type="EMBL" id="SQC57602.1"/>
    </source>
</evidence>
<evidence type="ECO:0000256" key="10">
    <source>
        <dbReference type="ARBA" id="ARBA00022842"/>
    </source>
</evidence>
<dbReference type="GO" id="GO:0004747">
    <property type="term" value="F:ribokinase activity"/>
    <property type="evidence" value="ECO:0007669"/>
    <property type="project" value="UniProtKB-UniRule"/>
</dbReference>
<evidence type="ECO:0000256" key="3">
    <source>
        <dbReference type="ARBA" id="ARBA00016943"/>
    </source>
</evidence>
<dbReference type="SUPFAM" id="SSF53613">
    <property type="entry name" value="Ribokinase-like"/>
    <property type="match status" value="1"/>
</dbReference>
<evidence type="ECO:0000256" key="5">
    <source>
        <dbReference type="ARBA" id="ARBA00022679"/>
    </source>
</evidence>
<dbReference type="Gene3D" id="3.40.1190.20">
    <property type="match status" value="1"/>
</dbReference>
<dbReference type="PANTHER" id="PTHR10584:SF166">
    <property type="entry name" value="RIBOKINASE"/>
    <property type="match status" value="1"/>
</dbReference>
<evidence type="ECO:0000256" key="13">
    <source>
        <dbReference type="HAMAP-Rule" id="MF_01987"/>
    </source>
</evidence>
<dbReference type="HAMAP" id="MF_01987">
    <property type="entry name" value="Ribokinase"/>
    <property type="match status" value="1"/>
</dbReference>
<comment type="cofactor">
    <cofactor evidence="13">
        <name>Mg(2+)</name>
        <dbReference type="ChEBI" id="CHEBI:18420"/>
    </cofactor>
    <text evidence="13">Requires a divalent cation, most likely magnesium in vivo, as an electrophilic catalyst to aid phosphoryl group transfer. It is the chelate of the metal and the nucleotide that is the actual substrate.</text>
</comment>
<dbReference type="PANTHER" id="PTHR10584">
    <property type="entry name" value="SUGAR KINASE"/>
    <property type="match status" value="1"/>
</dbReference>
<accession>A0A2X3FN02</accession>
<keyword evidence="4 13" id="KW-0963">Cytoplasm</keyword>
<dbReference type="GO" id="GO:0019303">
    <property type="term" value="P:D-ribose catabolic process"/>
    <property type="evidence" value="ECO:0007669"/>
    <property type="project" value="UniProtKB-UniRule"/>
</dbReference>
<keyword evidence="7 13" id="KW-0547">Nucleotide-binding</keyword>
<comment type="pathway">
    <text evidence="13">Carbohydrate metabolism; D-ribose degradation; D-ribose 5-phosphate from beta-D-ribopyranose: step 2/2.</text>
</comment>
<comment type="catalytic activity">
    <reaction evidence="13">
        <text>D-ribose + ATP = D-ribose 5-phosphate + ADP + H(+)</text>
        <dbReference type="Rhea" id="RHEA:13697"/>
        <dbReference type="ChEBI" id="CHEBI:15378"/>
        <dbReference type="ChEBI" id="CHEBI:30616"/>
        <dbReference type="ChEBI" id="CHEBI:47013"/>
        <dbReference type="ChEBI" id="CHEBI:78346"/>
        <dbReference type="ChEBI" id="CHEBI:456216"/>
        <dbReference type="EC" id="2.7.1.15"/>
    </reaction>
</comment>
<dbReference type="EMBL" id="UAWQ01000020">
    <property type="protein sequence ID" value="SQC57602.1"/>
    <property type="molecule type" value="Genomic_DNA"/>
</dbReference>
<dbReference type="UniPathway" id="UPA00916">
    <property type="reaction ID" value="UER00889"/>
</dbReference>
<comment type="caution">
    <text evidence="13">Lacks conserved residue(s) required for the propagation of feature annotation.</text>
</comment>
<keyword evidence="12 13" id="KW-0119">Carbohydrate metabolism</keyword>
<comment type="similarity">
    <text evidence="13">Belongs to the carbohydrate kinase PfkB family. Ribokinase subfamily.</text>
</comment>
<feature type="binding site" evidence="13">
    <location>
        <position position="286"/>
    </location>
    <ligand>
        <name>K(+)</name>
        <dbReference type="ChEBI" id="CHEBI:29103"/>
    </ligand>
</feature>
<dbReference type="NCBIfam" id="NF008353">
    <property type="entry name" value="PRK11142.1"/>
    <property type="match status" value="1"/>
</dbReference>
<evidence type="ECO:0000256" key="8">
    <source>
        <dbReference type="ARBA" id="ARBA00022777"/>
    </source>
</evidence>
<dbReference type="EC" id="2.7.1.15" evidence="2 13"/>
<comment type="similarity">
    <text evidence="1">Belongs to the carbohydrate kinase pfkB family.</text>
</comment>
<evidence type="ECO:0000256" key="12">
    <source>
        <dbReference type="ARBA" id="ARBA00023277"/>
    </source>
</evidence>
<dbReference type="Proteomes" id="UP000251721">
    <property type="component" value="Unassembled WGS sequence"/>
</dbReference>
<protein>
    <recommendedName>
        <fullName evidence="3 13">Ribokinase</fullName>
        <shortName evidence="13">RK</shortName>
        <ecNumber evidence="2 13">2.7.1.15</ecNumber>
    </recommendedName>
</protein>
<evidence type="ECO:0000256" key="6">
    <source>
        <dbReference type="ARBA" id="ARBA00022723"/>
    </source>
</evidence>
<keyword evidence="5 13" id="KW-0808">Transferase</keyword>
<dbReference type="PRINTS" id="PR00990">
    <property type="entry name" value="RIBOKINASE"/>
</dbReference>
<dbReference type="InterPro" id="IPR011877">
    <property type="entry name" value="Ribokinase"/>
</dbReference>
<evidence type="ECO:0000256" key="2">
    <source>
        <dbReference type="ARBA" id="ARBA00012035"/>
    </source>
</evidence>
<keyword evidence="8 13" id="KW-0418">Kinase</keyword>